<organism evidence="1 2">
    <name type="scientific">Flavivirga jejuensis</name>
    <dbReference type="NCBI Taxonomy" id="870487"/>
    <lineage>
        <taxon>Bacteria</taxon>
        <taxon>Pseudomonadati</taxon>
        <taxon>Bacteroidota</taxon>
        <taxon>Flavobacteriia</taxon>
        <taxon>Flavobacteriales</taxon>
        <taxon>Flavobacteriaceae</taxon>
        <taxon>Flavivirga</taxon>
    </lineage>
</organism>
<accession>A0ABT8WNX5</accession>
<dbReference type="RefSeq" id="WP_303301991.1">
    <property type="nucleotide sequence ID" value="NZ_BAABDA010000029.1"/>
</dbReference>
<reference evidence="1" key="1">
    <citation type="submission" date="2023-07" db="EMBL/GenBank/DDBJ databases">
        <title>Two novel species in the genus Flavivirga.</title>
        <authorList>
            <person name="Kwon K."/>
        </authorList>
    </citation>
    <scope>NUCLEOTIDE SEQUENCE</scope>
    <source>
        <strain evidence="1">KACC 14158</strain>
    </source>
</reference>
<protein>
    <submittedName>
        <fullName evidence="1">Uncharacterized protein</fullName>
    </submittedName>
</protein>
<name>A0ABT8WNX5_9FLAO</name>
<gene>
    <name evidence="1" type="ORF">Q4Q40_11690</name>
</gene>
<proteinExistence type="predicted"/>
<evidence type="ECO:0000313" key="1">
    <source>
        <dbReference type="EMBL" id="MDO5974849.1"/>
    </source>
</evidence>
<comment type="caution">
    <text evidence="1">The sequence shown here is derived from an EMBL/GenBank/DDBJ whole genome shotgun (WGS) entry which is preliminary data.</text>
</comment>
<sequence>MNHTPGKVIKNTFGEYIQTSSIFHWINGENTVSHCLFRIYLWNDQSRVVIVLTEIKSNNGIGIVTSFKEVMEAVFSSFNTEIHIPFNKVEWFIHYGYFSGYDVIPTREILIPDPNNIDVEDALSIPETITIYPKDYDKYLYGIDLGKLRPLLAELDWELIDRWGDAEWE</sequence>
<dbReference type="Proteomes" id="UP001176806">
    <property type="component" value="Unassembled WGS sequence"/>
</dbReference>
<keyword evidence="2" id="KW-1185">Reference proteome</keyword>
<evidence type="ECO:0000313" key="2">
    <source>
        <dbReference type="Proteomes" id="UP001176806"/>
    </source>
</evidence>
<dbReference type="EMBL" id="JAUOEL010000004">
    <property type="protein sequence ID" value="MDO5974849.1"/>
    <property type="molecule type" value="Genomic_DNA"/>
</dbReference>